<dbReference type="CDD" id="cd02440">
    <property type="entry name" value="AdoMet_MTases"/>
    <property type="match status" value="1"/>
</dbReference>
<comment type="similarity">
    <text evidence="1">Belongs to the methyltransferase superfamily.</text>
</comment>
<reference evidence="5" key="1">
    <citation type="journal article" date="2014" name="Int. J. Syst. Evol. Microbiol.">
        <title>Complete genome sequence of Corynebacterium casei LMG S-19264T (=DSM 44701T), isolated from a smear-ripened cheese.</title>
        <authorList>
            <consortium name="US DOE Joint Genome Institute (JGI-PGF)"/>
            <person name="Walter F."/>
            <person name="Albersmeier A."/>
            <person name="Kalinowski J."/>
            <person name="Ruckert C."/>
        </authorList>
    </citation>
    <scope>NUCLEOTIDE SEQUENCE</scope>
    <source>
        <strain evidence="5">CGMCC 1.15085</strain>
    </source>
</reference>
<comment type="caution">
    <text evidence="5">The sequence shown here is derived from an EMBL/GenBank/DDBJ whole genome shotgun (WGS) entry which is preliminary data.</text>
</comment>
<dbReference type="GO" id="GO:0008757">
    <property type="term" value="F:S-adenosylmethionine-dependent methyltransferase activity"/>
    <property type="evidence" value="ECO:0007669"/>
    <property type="project" value="InterPro"/>
</dbReference>
<evidence type="ECO:0000256" key="2">
    <source>
        <dbReference type="ARBA" id="ARBA00022603"/>
    </source>
</evidence>
<name>A0A916T1N6_9MICO</name>
<evidence type="ECO:0000259" key="4">
    <source>
        <dbReference type="Pfam" id="PF08241"/>
    </source>
</evidence>
<proteinExistence type="inferred from homology"/>
<dbReference type="Proteomes" id="UP000636793">
    <property type="component" value="Unassembled WGS sequence"/>
</dbReference>
<organism evidence="5 6">
    <name type="scientific">Flexivirga endophytica</name>
    <dbReference type="NCBI Taxonomy" id="1849103"/>
    <lineage>
        <taxon>Bacteria</taxon>
        <taxon>Bacillati</taxon>
        <taxon>Actinomycetota</taxon>
        <taxon>Actinomycetes</taxon>
        <taxon>Micrococcales</taxon>
        <taxon>Dermacoccaceae</taxon>
        <taxon>Flexivirga</taxon>
    </lineage>
</organism>
<gene>
    <name evidence="5" type="ORF">GCM10011492_13650</name>
</gene>
<evidence type="ECO:0000313" key="5">
    <source>
        <dbReference type="EMBL" id="GGB24909.1"/>
    </source>
</evidence>
<dbReference type="EMBL" id="BMHI01000002">
    <property type="protein sequence ID" value="GGB24909.1"/>
    <property type="molecule type" value="Genomic_DNA"/>
</dbReference>
<dbReference type="PANTHER" id="PTHR44942:SF4">
    <property type="entry name" value="METHYLTRANSFERASE TYPE 11 DOMAIN-CONTAINING PROTEIN"/>
    <property type="match status" value="1"/>
</dbReference>
<evidence type="ECO:0000256" key="1">
    <source>
        <dbReference type="ARBA" id="ARBA00008361"/>
    </source>
</evidence>
<dbReference type="InterPro" id="IPR013216">
    <property type="entry name" value="Methyltransf_11"/>
</dbReference>
<dbReference type="Gene3D" id="3.40.50.150">
    <property type="entry name" value="Vaccinia Virus protein VP39"/>
    <property type="match status" value="1"/>
</dbReference>
<dbReference type="InterPro" id="IPR051052">
    <property type="entry name" value="Diverse_substrate_MTase"/>
</dbReference>
<sequence>MTNERSQSFGVAAAAYERYRPEYPAEVVQLVREYAGRPIESSLELGAGTGKATRVFVRQGIPVTASEPDSGMVAQLQQSVPDVPTITATLEALPRVEPVDLVFVAAALHWTDPVGRWDRVADLLVPGGVFANFGGAPELADAGLAAAVAAAQRPWLVDDSPAGPVELSDDGLHWPATELVADRRFTDVRELVVEQRLTLRAADWIGYLSTVSAYLVLSDEDRVAVLAAIRDVLPETVELLADLTVHLARRV</sequence>
<dbReference type="GO" id="GO:0032259">
    <property type="term" value="P:methylation"/>
    <property type="evidence" value="ECO:0007669"/>
    <property type="project" value="UniProtKB-KW"/>
</dbReference>
<keyword evidence="3" id="KW-0808">Transferase</keyword>
<protein>
    <recommendedName>
        <fullName evidence="4">Methyltransferase type 11 domain-containing protein</fullName>
    </recommendedName>
</protein>
<dbReference type="PANTHER" id="PTHR44942">
    <property type="entry name" value="METHYLTRANSF_11 DOMAIN-CONTAINING PROTEIN"/>
    <property type="match status" value="1"/>
</dbReference>
<evidence type="ECO:0000256" key="3">
    <source>
        <dbReference type="ARBA" id="ARBA00022679"/>
    </source>
</evidence>
<dbReference type="InterPro" id="IPR029063">
    <property type="entry name" value="SAM-dependent_MTases_sf"/>
</dbReference>
<dbReference type="Pfam" id="PF08241">
    <property type="entry name" value="Methyltransf_11"/>
    <property type="match status" value="1"/>
</dbReference>
<keyword evidence="2" id="KW-0489">Methyltransferase</keyword>
<feature type="domain" description="Methyltransferase type 11" evidence="4">
    <location>
        <begin position="43"/>
        <end position="131"/>
    </location>
</feature>
<dbReference type="AlphaFoldDB" id="A0A916T1N6"/>
<accession>A0A916T1N6</accession>
<keyword evidence="6" id="KW-1185">Reference proteome</keyword>
<dbReference type="RefSeq" id="WP_188836220.1">
    <property type="nucleotide sequence ID" value="NZ_BMHI01000002.1"/>
</dbReference>
<reference evidence="5" key="2">
    <citation type="submission" date="2020-09" db="EMBL/GenBank/DDBJ databases">
        <authorList>
            <person name="Sun Q."/>
            <person name="Zhou Y."/>
        </authorList>
    </citation>
    <scope>NUCLEOTIDE SEQUENCE</scope>
    <source>
        <strain evidence="5">CGMCC 1.15085</strain>
    </source>
</reference>
<evidence type="ECO:0000313" key="6">
    <source>
        <dbReference type="Proteomes" id="UP000636793"/>
    </source>
</evidence>
<dbReference type="SUPFAM" id="SSF53335">
    <property type="entry name" value="S-adenosyl-L-methionine-dependent methyltransferases"/>
    <property type="match status" value="1"/>
</dbReference>